<evidence type="ECO:0000313" key="15">
    <source>
        <dbReference type="Proteomes" id="UP000598196"/>
    </source>
</evidence>
<keyword evidence="14" id="KW-0966">Cell projection</keyword>
<keyword evidence="14" id="KW-0282">Flagellum</keyword>
<feature type="domain" description="Flagellar motor switch protein FliG middle" evidence="12">
    <location>
        <begin position="139"/>
        <end position="209"/>
    </location>
</feature>
<proteinExistence type="inferred from homology"/>
<dbReference type="Proteomes" id="UP000598196">
    <property type="component" value="Unassembled WGS sequence"/>
</dbReference>
<evidence type="ECO:0000256" key="10">
    <source>
        <dbReference type="ARBA" id="ARBA00025598"/>
    </source>
</evidence>
<evidence type="ECO:0000313" key="14">
    <source>
        <dbReference type="EMBL" id="GGO25960.1"/>
    </source>
</evidence>
<evidence type="ECO:0000256" key="4">
    <source>
        <dbReference type="ARBA" id="ARBA00021870"/>
    </source>
</evidence>
<organism evidence="14 15">
    <name type="scientific">Gemmobacter aquaticus</name>
    <dbReference type="NCBI Taxonomy" id="490185"/>
    <lineage>
        <taxon>Bacteria</taxon>
        <taxon>Pseudomonadati</taxon>
        <taxon>Pseudomonadota</taxon>
        <taxon>Alphaproteobacteria</taxon>
        <taxon>Rhodobacterales</taxon>
        <taxon>Paracoccaceae</taxon>
        <taxon>Gemmobacter</taxon>
    </lineage>
</organism>
<evidence type="ECO:0000256" key="1">
    <source>
        <dbReference type="ARBA" id="ARBA00004117"/>
    </source>
</evidence>
<keyword evidence="14" id="KW-0969">Cilium</keyword>
<protein>
    <recommendedName>
        <fullName evidence="4">Flagellar motor switch protein FliG</fullName>
    </recommendedName>
</protein>
<evidence type="ECO:0000256" key="3">
    <source>
        <dbReference type="ARBA" id="ARBA00010299"/>
    </source>
</evidence>
<dbReference type="RefSeq" id="WP_146285601.1">
    <property type="nucleotide sequence ID" value="NZ_BMLP01000001.1"/>
</dbReference>
<reference evidence="14 15" key="1">
    <citation type="journal article" date="2014" name="Int. J. Syst. Evol. Microbiol.">
        <title>Complete genome sequence of Corynebacterium casei LMG S-19264T (=DSM 44701T), isolated from a smear-ripened cheese.</title>
        <authorList>
            <consortium name="US DOE Joint Genome Institute (JGI-PGF)"/>
            <person name="Walter F."/>
            <person name="Albersmeier A."/>
            <person name="Kalinowski J."/>
            <person name="Ruckert C."/>
        </authorList>
    </citation>
    <scope>NUCLEOTIDE SEQUENCE [LARGE SCALE GENOMIC DNA]</scope>
    <source>
        <strain evidence="14 15">CGMCC 1.7029</strain>
    </source>
</reference>
<dbReference type="Pfam" id="PF14842">
    <property type="entry name" value="FliG_N"/>
    <property type="match status" value="1"/>
</dbReference>
<dbReference type="Pfam" id="PF14841">
    <property type="entry name" value="FliG_M"/>
    <property type="match status" value="1"/>
</dbReference>
<dbReference type="GO" id="GO:0005886">
    <property type="term" value="C:plasma membrane"/>
    <property type="evidence" value="ECO:0007669"/>
    <property type="project" value="UniProtKB-SubCell"/>
</dbReference>
<dbReference type="InterPro" id="IPR028263">
    <property type="entry name" value="FliG_N"/>
</dbReference>
<dbReference type="InterPro" id="IPR032779">
    <property type="entry name" value="FliG_M"/>
</dbReference>
<evidence type="ECO:0000256" key="2">
    <source>
        <dbReference type="ARBA" id="ARBA00004413"/>
    </source>
</evidence>
<dbReference type="InterPro" id="IPR011002">
    <property type="entry name" value="FliG_a-hlx"/>
</dbReference>
<feature type="domain" description="Flagellar motor switch protein FliG C-terminal" evidence="11">
    <location>
        <begin position="241"/>
        <end position="352"/>
    </location>
</feature>
<gene>
    <name evidence="14" type="ORF">GCM10010991_06200</name>
</gene>
<evidence type="ECO:0000259" key="11">
    <source>
        <dbReference type="Pfam" id="PF01706"/>
    </source>
</evidence>
<keyword evidence="5" id="KW-1003">Cell membrane</keyword>
<dbReference type="GO" id="GO:0009425">
    <property type="term" value="C:bacterial-type flagellum basal body"/>
    <property type="evidence" value="ECO:0007669"/>
    <property type="project" value="UniProtKB-SubCell"/>
</dbReference>
<sequence length="359" mass="37857">MAQALAQIKPAQVAASGSVSARPRAVSLNRRQKAAIIVRILLSEGTPLPLGSLPDGMQADLAQQMGDMRLVDRATLEQVVSEFLDELGQVGLTFPGGLAGAINLMEGHISDATATHLRRMMRMRGDSDPWDRISVASAEALLPLVTCESAEVAAVLLSKLPPSTAAGLLSQLPGDHARRIAHSMSRTRDIAPATVRRIGIALLTQLDSTPPRAFDTGPAERVGAILNVATEGMRADMLDGLLEADAAFAAEVRRSIFTFAHIPLRVEARDVPRILRVVDQPTLVVALAAASADPARSATAEFLLANLSQRMAQSLRDEIADRGNVKAAEGEAAMAAVVTAIRALEAAGELVLAPSETET</sequence>
<evidence type="ECO:0000256" key="7">
    <source>
        <dbReference type="ARBA" id="ARBA00022779"/>
    </source>
</evidence>
<accession>A0A917YIV3</accession>
<comment type="caution">
    <text evidence="14">The sequence shown here is derived from an EMBL/GenBank/DDBJ whole genome shotgun (WGS) entry which is preliminary data.</text>
</comment>
<keyword evidence="15" id="KW-1185">Reference proteome</keyword>
<evidence type="ECO:0000259" key="13">
    <source>
        <dbReference type="Pfam" id="PF14842"/>
    </source>
</evidence>
<evidence type="ECO:0000256" key="9">
    <source>
        <dbReference type="ARBA" id="ARBA00023143"/>
    </source>
</evidence>
<dbReference type="EMBL" id="BMLP01000001">
    <property type="protein sequence ID" value="GGO25960.1"/>
    <property type="molecule type" value="Genomic_DNA"/>
</dbReference>
<dbReference type="GO" id="GO:0071973">
    <property type="term" value="P:bacterial-type flagellum-dependent cell motility"/>
    <property type="evidence" value="ECO:0007669"/>
    <property type="project" value="InterPro"/>
</dbReference>
<comment type="function">
    <text evidence="10">FliG is one of three proteins (FliG, FliN, FliM) that forms the rotor-mounted switch complex (C ring), located at the base of the basal body. This complex interacts with the CheY and CheZ chemotaxis proteins, in addition to contacting components of the motor that determine the direction of flagellar rotation.</text>
</comment>
<dbReference type="SUPFAM" id="SSF48029">
    <property type="entry name" value="FliG"/>
    <property type="match status" value="2"/>
</dbReference>
<dbReference type="AlphaFoldDB" id="A0A917YIV3"/>
<dbReference type="Pfam" id="PF01706">
    <property type="entry name" value="FliG_C"/>
    <property type="match status" value="1"/>
</dbReference>
<evidence type="ECO:0000259" key="12">
    <source>
        <dbReference type="Pfam" id="PF14841"/>
    </source>
</evidence>
<name>A0A917YIV3_9RHOB</name>
<dbReference type="OrthoDB" id="7616820at2"/>
<dbReference type="PRINTS" id="PR00954">
    <property type="entry name" value="FLGMOTORFLIG"/>
</dbReference>
<dbReference type="Gene3D" id="1.10.220.30">
    <property type="match status" value="3"/>
</dbReference>
<keyword evidence="9" id="KW-0975">Bacterial flagellum</keyword>
<dbReference type="PANTHER" id="PTHR30534">
    <property type="entry name" value="FLAGELLAR MOTOR SWITCH PROTEIN FLIG"/>
    <property type="match status" value="1"/>
</dbReference>
<dbReference type="GO" id="GO:0006935">
    <property type="term" value="P:chemotaxis"/>
    <property type="evidence" value="ECO:0007669"/>
    <property type="project" value="UniProtKB-KW"/>
</dbReference>
<keyword evidence="8" id="KW-0472">Membrane</keyword>
<dbReference type="GO" id="GO:0003774">
    <property type="term" value="F:cytoskeletal motor activity"/>
    <property type="evidence" value="ECO:0007669"/>
    <property type="project" value="InterPro"/>
</dbReference>
<comment type="subcellular location">
    <subcellularLocation>
        <location evidence="1">Bacterial flagellum basal body</location>
    </subcellularLocation>
    <subcellularLocation>
        <location evidence="2">Cell membrane</location>
        <topology evidence="2">Peripheral membrane protein</topology>
        <orientation evidence="2">Cytoplasmic side</orientation>
    </subcellularLocation>
</comment>
<evidence type="ECO:0000256" key="6">
    <source>
        <dbReference type="ARBA" id="ARBA00022500"/>
    </source>
</evidence>
<feature type="domain" description="Flagellar motor switch protein FliG N-terminal" evidence="13">
    <location>
        <begin position="28"/>
        <end position="130"/>
    </location>
</feature>
<comment type="similarity">
    <text evidence="3">Belongs to the FliG family.</text>
</comment>
<dbReference type="InterPro" id="IPR023087">
    <property type="entry name" value="Flg_Motor_Flig_C"/>
</dbReference>
<dbReference type="PANTHER" id="PTHR30534:SF0">
    <property type="entry name" value="FLAGELLAR MOTOR SWITCH PROTEIN FLIG"/>
    <property type="match status" value="1"/>
</dbReference>
<keyword evidence="6" id="KW-0145">Chemotaxis</keyword>
<keyword evidence="7" id="KW-0283">Flagellar rotation</keyword>
<evidence type="ECO:0000256" key="5">
    <source>
        <dbReference type="ARBA" id="ARBA00022475"/>
    </source>
</evidence>
<evidence type="ECO:0000256" key="8">
    <source>
        <dbReference type="ARBA" id="ARBA00023136"/>
    </source>
</evidence>
<dbReference type="InterPro" id="IPR000090">
    <property type="entry name" value="Flg_Motor_Flig"/>
</dbReference>